<dbReference type="PANTHER" id="PTHR35841:SF1">
    <property type="entry name" value="PHOSPHONATES-BINDING PERIPLASMIC PROTEIN"/>
    <property type="match status" value="1"/>
</dbReference>
<evidence type="ECO:0000256" key="2">
    <source>
        <dbReference type="SAM" id="MobiDB-lite"/>
    </source>
</evidence>
<dbReference type="AlphaFoldDB" id="Q3IM23"/>
<dbReference type="SUPFAM" id="SSF53850">
    <property type="entry name" value="Periplasmic binding protein-like II"/>
    <property type="match status" value="1"/>
</dbReference>
<keyword evidence="1" id="KW-0732">Signal</keyword>
<dbReference type="Gene3D" id="3.40.190.10">
    <property type="entry name" value="Periplasmic binding protein-like II"/>
    <property type="match status" value="2"/>
</dbReference>
<dbReference type="PROSITE" id="PS51257">
    <property type="entry name" value="PROKAR_LIPOPROTEIN"/>
    <property type="match status" value="1"/>
</dbReference>
<feature type="compositionally biased region" description="Basic and acidic residues" evidence="2">
    <location>
        <begin position="76"/>
        <end position="92"/>
    </location>
</feature>
<dbReference type="OrthoDB" id="252027at2157"/>
<dbReference type="InterPro" id="IPR005770">
    <property type="entry name" value="PhnD"/>
</dbReference>
<evidence type="ECO:0000313" key="4">
    <source>
        <dbReference type="Proteomes" id="UP000002698"/>
    </source>
</evidence>
<evidence type="ECO:0000313" key="3">
    <source>
        <dbReference type="EMBL" id="CAI50843.2"/>
    </source>
</evidence>
<dbReference type="EnsemblBacteria" id="CAI50843">
    <property type="protein sequence ID" value="CAI50843"/>
    <property type="gene ID" value="NP_6126A"/>
</dbReference>
<dbReference type="NCBIfam" id="TIGR01098">
    <property type="entry name" value="3A0109s03R"/>
    <property type="match status" value="1"/>
</dbReference>
<protein>
    <submittedName>
        <fullName evidence="3">ABC-type transport system periplasmic substrate-binding protein (Probable substrate phosphate/phosphonate)</fullName>
    </submittedName>
</protein>
<evidence type="ECO:0000256" key="1">
    <source>
        <dbReference type="ARBA" id="ARBA00022729"/>
    </source>
</evidence>
<dbReference type="GO" id="GO:0043190">
    <property type="term" value="C:ATP-binding cassette (ABC) transporter complex"/>
    <property type="evidence" value="ECO:0007669"/>
    <property type="project" value="InterPro"/>
</dbReference>
<dbReference type="PANTHER" id="PTHR35841">
    <property type="entry name" value="PHOSPHONATES-BINDING PERIPLASMIC PROTEIN"/>
    <property type="match status" value="1"/>
</dbReference>
<dbReference type="RefSeq" id="WP_049939910.1">
    <property type="nucleotide sequence ID" value="NC_007427.1"/>
</dbReference>
<dbReference type="GeneID" id="3694678"/>
<keyword evidence="4" id="KW-1185">Reference proteome</keyword>
<gene>
    <name evidence="3" type="primary">phnD2</name>
    <name evidence="3" type="synonym">abc18s</name>
    <name evidence="3" type="ordered locus">NP_6126A</name>
</gene>
<dbReference type="Pfam" id="PF12974">
    <property type="entry name" value="Phosphonate-bd"/>
    <property type="match status" value="1"/>
</dbReference>
<dbReference type="GO" id="GO:0055085">
    <property type="term" value="P:transmembrane transport"/>
    <property type="evidence" value="ECO:0007669"/>
    <property type="project" value="InterPro"/>
</dbReference>
<dbReference type="EMBL" id="CR936258">
    <property type="protein sequence ID" value="CAI50843.2"/>
    <property type="molecule type" value="Genomic_DNA"/>
</dbReference>
<dbReference type="Proteomes" id="UP000002698">
    <property type="component" value="Plasmid PL131"/>
</dbReference>
<dbReference type="KEGG" id="nph:NP_6126A"/>
<accession>Q3IM23</accession>
<keyword evidence="3" id="KW-0614">Plasmid</keyword>
<feature type="region of interest" description="Disordered" evidence="2">
    <location>
        <begin position="72"/>
        <end position="96"/>
    </location>
</feature>
<sequence length="368" mass="41055">MDDQCTRTRREMLAVGGAAGIGALAGCLGGENEEVDVNYDEFPDFDPLDPEYPQPAGRLIEEGFARASIEELEENFEPRDEPRYGRAPRDPETADEIIDPDPLVFAWTPGEEQQVYQEGLDPLIENISAETGRDVEVQVIDSYAAMTEAFRSERLHIARVAAGNVPFAVNMTGAVPFSMPYGDGTFGNRLWIITRIDNDDINTVDDLVGRDVVHTEQTSGSGHLEPSLFLEEQEGIVPGDDYDISFSGGHFRSVRGIYLGDYEVGPVAGPIPEVMDNDDEINAEELKVVWAGPFARPLGPMCYQYNLPEEVREGIKRAHFDYDYGGTDLYEIVNRFDTFAPIDYATHYDPVLQVHEEQGIEYIEDNLD</sequence>
<organism evidence="3 4">
    <name type="scientific">Natronomonas pharaonis (strain ATCC 35678 / DSM 2160 / CIP 103997 / JCM 8858 / NBRC 14720 / NCIMB 2260 / Gabara)</name>
    <name type="common">Halobacterium pharaonis</name>
    <dbReference type="NCBI Taxonomy" id="348780"/>
    <lineage>
        <taxon>Archaea</taxon>
        <taxon>Methanobacteriati</taxon>
        <taxon>Methanobacteriota</taxon>
        <taxon>Stenosarchaea group</taxon>
        <taxon>Halobacteria</taxon>
        <taxon>Halobacteriales</taxon>
        <taxon>Natronomonadaceae</taxon>
        <taxon>Natronomonas</taxon>
    </lineage>
</organism>
<name>Q3IM23_NATPD</name>
<proteinExistence type="predicted"/>
<reference evidence="3 4" key="1">
    <citation type="journal article" date="2005" name="Genome Res.">
        <title>Living with two extremes: conclusions from the genome sequence of Natronomonas pharaonis.</title>
        <authorList>
            <person name="Falb M."/>
            <person name="Pfeiffer F."/>
            <person name="Palm P."/>
            <person name="Rodewald K."/>
            <person name="Hickmann V."/>
            <person name="Tittor J."/>
            <person name="Oesterhelt D."/>
        </authorList>
    </citation>
    <scope>NUCLEOTIDE SEQUENCE [LARGE SCALE GENOMIC DNA]</scope>
    <source>
        <strain evidence="4">ATCC 35678 / DSM 2160 / CIP 103997 / JCM 8858 / NBRC 14720 / NCIMB 2260 / Gabara</strain>
    </source>
</reference>
<geneLocation type="plasmid" evidence="3 4">
    <name>PL131</name>
</geneLocation>
<dbReference type="HOGENOM" id="CLU_051472_1_0_2"/>